<dbReference type="EMBL" id="JAQHXR010000001">
    <property type="protein sequence ID" value="MDA3968098.1"/>
    <property type="molecule type" value="Genomic_DNA"/>
</dbReference>
<dbReference type="Proteomes" id="UP001210261">
    <property type="component" value="Unassembled WGS sequence"/>
</dbReference>
<proteinExistence type="predicted"/>
<evidence type="ECO:0000313" key="1">
    <source>
        <dbReference type="EMBL" id="MDA3968098.1"/>
    </source>
</evidence>
<keyword evidence="2" id="KW-1185">Reference proteome</keyword>
<name>A0ABT4VBM0_9HELI</name>
<evidence type="ECO:0000313" key="2">
    <source>
        <dbReference type="Proteomes" id="UP001210261"/>
    </source>
</evidence>
<gene>
    <name evidence="1" type="ORF">PF021_00200</name>
</gene>
<accession>A0ABT4VBM0</accession>
<organism evidence="1 2">
    <name type="scientific">Helicobacter ibis</name>
    <dbReference type="NCBI Taxonomy" id="2962633"/>
    <lineage>
        <taxon>Bacteria</taxon>
        <taxon>Pseudomonadati</taxon>
        <taxon>Campylobacterota</taxon>
        <taxon>Epsilonproteobacteria</taxon>
        <taxon>Campylobacterales</taxon>
        <taxon>Helicobacteraceae</taxon>
        <taxon>Helicobacter</taxon>
    </lineage>
</organism>
<sequence>MISCFLVGELFTSDRLSIDSLFKKQICLRSITILSILSIGNYNSYYLYPDISISGDPTIWNDTKGLF</sequence>
<comment type="caution">
    <text evidence="1">The sequence shown here is derived from an EMBL/GenBank/DDBJ whole genome shotgun (WGS) entry which is preliminary data.</text>
</comment>
<reference evidence="1 2" key="1">
    <citation type="submission" date="2023-01" db="EMBL/GenBank/DDBJ databases">
        <title>Description of Helicobacter ibis sp. nov. isolated from faecal droppings of black-faced ibis (Theristicus melanopis).</title>
        <authorList>
            <person name="Lopez-Cantillo M."/>
            <person name="Vidal-Veuthey B."/>
            <person name="Mella A."/>
            <person name="De La Haba R."/>
            <person name="Collado L."/>
        </authorList>
    </citation>
    <scope>NUCLEOTIDE SEQUENCE [LARGE SCALE GENOMIC DNA]</scope>
    <source>
        <strain evidence="1 2">A82</strain>
    </source>
</reference>
<protein>
    <submittedName>
        <fullName evidence="1">Uncharacterized protein</fullName>
    </submittedName>
</protein>